<evidence type="ECO:0000313" key="1">
    <source>
        <dbReference type="EMBL" id="GFY27221.1"/>
    </source>
</evidence>
<comment type="caution">
    <text evidence="1">The sequence shown here is derived from an EMBL/GenBank/DDBJ whole genome shotgun (WGS) entry which is preliminary data.</text>
</comment>
<dbReference type="EMBL" id="BMAU01021379">
    <property type="protein sequence ID" value="GFY27221.1"/>
    <property type="molecule type" value="Genomic_DNA"/>
</dbReference>
<keyword evidence="2" id="KW-1185">Reference proteome</keyword>
<evidence type="ECO:0000313" key="2">
    <source>
        <dbReference type="Proteomes" id="UP000887159"/>
    </source>
</evidence>
<dbReference type="AlphaFoldDB" id="A0A8X6W3Q1"/>
<gene>
    <name evidence="1" type="ORF">TNCV_2068421</name>
</gene>
<name>A0A8X6W3Q1_TRICX</name>
<sequence>MEVTRVEQQHSYIKIAVLQWRNSPFGFDLIPKIKEPIRGRRFATREDMLMLCANGRPDSHMVWQMLRLMVFSASLIVGCVW</sequence>
<proteinExistence type="predicted"/>
<protein>
    <submittedName>
        <fullName evidence="1">Uncharacterized protein</fullName>
    </submittedName>
</protein>
<dbReference type="Proteomes" id="UP000887159">
    <property type="component" value="Unassembled WGS sequence"/>
</dbReference>
<organism evidence="1 2">
    <name type="scientific">Trichonephila clavipes</name>
    <name type="common">Golden silk orbweaver</name>
    <name type="synonym">Nephila clavipes</name>
    <dbReference type="NCBI Taxonomy" id="2585209"/>
    <lineage>
        <taxon>Eukaryota</taxon>
        <taxon>Metazoa</taxon>
        <taxon>Ecdysozoa</taxon>
        <taxon>Arthropoda</taxon>
        <taxon>Chelicerata</taxon>
        <taxon>Arachnida</taxon>
        <taxon>Araneae</taxon>
        <taxon>Araneomorphae</taxon>
        <taxon>Entelegynae</taxon>
        <taxon>Araneoidea</taxon>
        <taxon>Nephilidae</taxon>
        <taxon>Trichonephila</taxon>
    </lineage>
</organism>
<accession>A0A8X6W3Q1</accession>
<reference evidence="1" key="1">
    <citation type="submission" date="2020-08" db="EMBL/GenBank/DDBJ databases">
        <title>Multicomponent nature underlies the extraordinary mechanical properties of spider dragline silk.</title>
        <authorList>
            <person name="Kono N."/>
            <person name="Nakamura H."/>
            <person name="Mori M."/>
            <person name="Yoshida Y."/>
            <person name="Ohtoshi R."/>
            <person name="Malay A.D."/>
            <person name="Moran D.A.P."/>
            <person name="Tomita M."/>
            <person name="Numata K."/>
            <person name="Arakawa K."/>
        </authorList>
    </citation>
    <scope>NUCLEOTIDE SEQUENCE</scope>
</reference>